<organism evidence="2 3">
    <name type="scientific">Funiculus sociatus GB2-A5</name>
    <dbReference type="NCBI Taxonomy" id="2933946"/>
    <lineage>
        <taxon>Bacteria</taxon>
        <taxon>Bacillati</taxon>
        <taxon>Cyanobacteriota</taxon>
        <taxon>Cyanophyceae</taxon>
        <taxon>Coleofasciculales</taxon>
        <taxon>Coleofasciculaceae</taxon>
        <taxon>Funiculus</taxon>
    </lineage>
</organism>
<proteinExistence type="predicted"/>
<keyword evidence="3" id="KW-1185">Reference proteome</keyword>
<evidence type="ECO:0008006" key="4">
    <source>
        <dbReference type="Google" id="ProtNLM"/>
    </source>
</evidence>
<evidence type="ECO:0000313" key="2">
    <source>
        <dbReference type="EMBL" id="MEP0867788.1"/>
    </source>
</evidence>
<evidence type="ECO:0000256" key="1">
    <source>
        <dbReference type="SAM" id="Phobius"/>
    </source>
</evidence>
<feature type="transmembrane region" description="Helical" evidence="1">
    <location>
        <begin position="21"/>
        <end position="38"/>
    </location>
</feature>
<keyword evidence="1" id="KW-1133">Transmembrane helix</keyword>
<keyword evidence="1" id="KW-0472">Membrane</keyword>
<gene>
    <name evidence="2" type="ORF">NDI37_25410</name>
</gene>
<protein>
    <recommendedName>
        <fullName evidence="4">SPOR domain-containing protein</fullName>
    </recommendedName>
</protein>
<keyword evidence="1" id="KW-0812">Transmembrane</keyword>
<name>A0ABV0JWN0_9CYAN</name>
<dbReference type="RefSeq" id="WP_190418259.1">
    <property type="nucleotide sequence ID" value="NZ_JAMPKK010000087.1"/>
</dbReference>
<reference evidence="2 3" key="1">
    <citation type="submission" date="2022-04" db="EMBL/GenBank/DDBJ databases">
        <title>Positive selection, recombination, and allopatry shape intraspecific diversity of widespread and dominant cyanobacteria.</title>
        <authorList>
            <person name="Wei J."/>
            <person name="Shu W."/>
            <person name="Hu C."/>
        </authorList>
    </citation>
    <scope>NUCLEOTIDE SEQUENCE [LARGE SCALE GENOMIC DNA]</scope>
    <source>
        <strain evidence="2 3">GB2-A5</strain>
    </source>
</reference>
<evidence type="ECO:0000313" key="3">
    <source>
        <dbReference type="Proteomes" id="UP001442494"/>
    </source>
</evidence>
<sequence length="141" mass="15507">MFITKESHRDVSATMQPLKPTLLGLLQALIFLSVSWLVSKPSRSQNLNLEPIIQPQTEDGVTVLGQPCENPYVVAIPSSNPQILEKVQQYAPSAFLTNSPLGLYIQAGSFSDRAPAEILSLTLRQYNLDARVAYLPVPCNL</sequence>
<accession>A0ABV0JWN0</accession>
<comment type="caution">
    <text evidence="2">The sequence shown here is derived from an EMBL/GenBank/DDBJ whole genome shotgun (WGS) entry which is preliminary data.</text>
</comment>
<dbReference type="EMBL" id="JAMPKK010000087">
    <property type="protein sequence ID" value="MEP0867788.1"/>
    <property type="molecule type" value="Genomic_DNA"/>
</dbReference>
<dbReference type="Proteomes" id="UP001442494">
    <property type="component" value="Unassembled WGS sequence"/>
</dbReference>